<feature type="transmembrane region" description="Helical" evidence="1">
    <location>
        <begin position="167"/>
        <end position="188"/>
    </location>
</feature>
<evidence type="ECO:0008006" key="4">
    <source>
        <dbReference type="Google" id="ProtNLM"/>
    </source>
</evidence>
<feature type="transmembrane region" description="Helical" evidence="1">
    <location>
        <begin position="64"/>
        <end position="82"/>
    </location>
</feature>
<organism evidence="2 3">
    <name type="scientific">Aquiflexum balticum DSM 16537</name>
    <dbReference type="NCBI Taxonomy" id="758820"/>
    <lineage>
        <taxon>Bacteria</taxon>
        <taxon>Pseudomonadati</taxon>
        <taxon>Bacteroidota</taxon>
        <taxon>Cytophagia</taxon>
        <taxon>Cytophagales</taxon>
        <taxon>Cyclobacteriaceae</taxon>
        <taxon>Aquiflexum</taxon>
    </lineage>
</organism>
<proteinExistence type="predicted"/>
<evidence type="ECO:0000256" key="1">
    <source>
        <dbReference type="SAM" id="Phobius"/>
    </source>
</evidence>
<feature type="transmembrane region" description="Helical" evidence="1">
    <location>
        <begin position="94"/>
        <end position="110"/>
    </location>
</feature>
<feature type="transmembrane region" description="Helical" evidence="1">
    <location>
        <begin position="116"/>
        <end position="136"/>
    </location>
</feature>
<gene>
    <name evidence="2" type="ORF">SAMN00777080_2599</name>
</gene>
<dbReference type="AlphaFoldDB" id="A0A1W2H4X2"/>
<protein>
    <recommendedName>
        <fullName evidence="4">CAAX protease self-immunity</fullName>
    </recommendedName>
</protein>
<sequence length="231" mass="27143">MSVFQFNYLLRNDSILKKNGIKNIDFGYFILFGINLGVIILFVVFNSYLDSGVIDSGRFDISDFKNGFVIFFIMAVIVFPFLEEFIHRSFVSKRKYVFWSIISVVIYFFLLTDFSFFRILVFSFYILFLLSIIFSSKLYQNKIYLLLFSSLFFALFHVFKFEGFQNYPISNLVFSLFPQFFTGFILFFVHSRYGFFVGVVHHGLINAVLLIIIYTSLLLFEQEMSASLIAD</sequence>
<dbReference type="STRING" id="758820.SAMN00777080_2599"/>
<feature type="transmembrane region" description="Helical" evidence="1">
    <location>
        <begin position="143"/>
        <end position="161"/>
    </location>
</feature>
<reference evidence="3" key="1">
    <citation type="submission" date="2017-04" db="EMBL/GenBank/DDBJ databases">
        <authorList>
            <person name="Varghese N."/>
            <person name="Submissions S."/>
        </authorList>
    </citation>
    <scope>NUCLEOTIDE SEQUENCE [LARGE SCALE GENOMIC DNA]</scope>
    <source>
        <strain evidence="3">DSM 16537</strain>
    </source>
</reference>
<keyword evidence="3" id="KW-1185">Reference proteome</keyword>
<evidence type="ECO:0000313" key="2">
    <source>
        <dbReference type="EMBL" id="SMD43985.1"/>
    </source>
</evidence>
<dbReference type="EMBL" id="LT838813">
    <property type="protein sequence ID" value="SMD43985.1"/>
    <property type="molecule type" value="Genomic_DNA"/>
</dbReference>
<keyword evidence="1" id="KW-0812">Transmembrane</keyword>
<name>A0A1W2H4X2_9BACT</name>
<dbReference type="Proteomes" id="UP000192333">
    <property type="component" value="Chromosome I"/>
</dbReference>
<feature type="transmembrane region" description="Helical" evidence="1">
    <location>
        <begin position="26"/>
        <end position="44"/>
    </location>
</feature>
<feature type="transmembrane region" description="Helical" evidence="1">
    <location>
        <begin position="195"/>
        <end position="220"/>
    </location>
</feature>
<dbReference type="RefSeq" id="WP_084120830.1">
    <property type="nucleotide sequence ID" value="NZ_LT838813.1"/>
</dbReference>
<accession>A0A1W2H4X2</accession>
<keyword evidence="1" id="KW-0472">Membrane</keyword>
<evidence type="ECO:0000313" key="3">
    <source>
        <dbReference type="Proteomes" id="UP000192333"/>
    </source>
</evidence>
<keyword evidence="1" id="KW-1133">Transmembrane helix</keyword>